<dbReference type="Proteomes" id="UP000321534">
    <property type="component" value="Unassembled WGS sequence"/>
</dbReference>
<dbReference type="UniPathway" id="UPA00068">
    <property type="reaction ID" value="UER00171"/>
</dbReference>
<keyword evidence="8 13" id="KW-0067">ATP-binding</keyword>
<dbReference type="EMBL" id="BJYX01000020">
    <property type="protein sequence ID" value="GEO31435.1"/>
    <property type="molecule type" value="Genomic_DNA"/>
</dbReference>
<feature type="binding site" evidence="13">
    <location>
        <position position="252"/>
    </location>
    <ligand>
        <name>L-glutamine</name>
        <dbReference type="ChEBI" id="CHEBI:58359"/>
    </ligand>
</feature>
<dbReference type="InterPro" id="IPR017926">
    <property type="entry name" value="GATASE"/>
</dbReference>
<dbReference type="InterPro" id="IPR002474">
    <property type="entry name" value="CarbamoylP_synth_ssu_N"/>
</dbReference>
<comment type="catalytic activity">
    <reaction evidence="12 13">
        <text>L-glutamine + H2O = L-glutamate + NH4(+)</text>
        <dbReference type="Rhea" id="RHEA:15889"/>
        <dbReference type="ChEBI" id="CHEBI:15377"/>
        <dbReference type="ChEBI" id="CHEBI:28938"/>
        <dbReference type="ChEBI" id="CHEBI:29985"/>
        <dbReference type="ChEBI" id="CHEBI:58359"/>
    </reaction>
</comment>
<evidence type="ECO:0000256" key="3">
    <source>
        <dbReference type="ARBA" id="ARBA00007800"/>
    </source>
</evidence>
<dbReference type="PROSITE" id="PS51273">
    <property type="entry name" value="GATASE_TYPE_1"/>
    <property type="match status" value="1"/>
</dbReference>
<feature type="binding site" evidence="13">
    <location>
        <position position="320"/>
    </location>
    <ligand>
        <name>L-glutamine</name>
        <dbReference type="ChEBI" id="CHEBI:58359"/>
    </ligand>
</feature>
<evidence type="ECO:0000256" key="14">
    <source>
        <dbReference type="SAM" id="MobiDB-lite"/>
    </source>
</evidence>
<dbReference type="InterPro" id="IPR050472">
    <property type="entry name" value="Anth_synth/Amidotransfase"/>
</dbReference>
<feature type="binding site" evidence="13">
    <location>
        <position position="322"/>
    </location>
    <ligand>
        <name>L-glutamine</name>
        <dbReference type="ChEBI" id="CHEBI:58359"/>
    </ligand>
</feature>
<feature type="compositionally biased region" description="Low complexity" evidence="14">
    <location>
        <begin position="424"/>
        <end position="433"/>
    </location>
</feature>
<dbReference type="InterPro" id="IPR029062">
    <property type="entry name" value="Class_I_gatase-like"/>
</dbReference>
<comment type="catalytic activity">
    <reaction evidence="11 13">
        <text>hydrogencarbonate + L-glutamine + 2 ATP + H2O = carbamoyl phosphate + L-glutamate + 2 ADP + phosphate + 2 H(+)</text>
        <dbReference type="Rhea" id="RHEA:18633"/>
        <dbReference type="ChEBI" id="CHEBI:15377"/>
        <dbReference type="ChEBI" id="CHEBI:15378"/>
        <dbReference type="ChEBI" id="CHEBI:17544"/>
        <dbReference type="ChEBI" id="CHEBI:29985"/>
        <dbReference type="ChEBI" id="CHEBI:30616"/>
        <dbReference type="ChEBI" id="CHEBI:43474"/>
        <dbReference type="ChEBI" id="CHEBI:58228"/>
        <dbReference type="ChEBI" id="CHEBI:58359"/>
        <dbReference type="ChEBI" id="CHEBI:456216"/>
        <dbReference type="EC" id="6.3.5.5"/>
    </reaction>
</comment>
<dbReference type="GO" id="GO:0005524">
    <property type="term" value="F:ATP binding"/>
    <property type="evidence" value="ECO:0007669"/>
    <property type="project" value="UniProtKB-UniRule"/>
</dbReference>
<evidence type="ECO:0000256" key="5">
    <source>
        <dbReference type="ARBA" id="ARBA00022598"/>
    </source>
</evidence>
<dbReference type="PANTHER" id="PTHR43418">
    <property type="entry name" value="MULTIFUNCTIONAL TRYPTOPHAN BIOSYNTHESIS PROTEIN-RELATED"/>
    <property type="match status" value="1"/>
</dbReference>
<comment type="similarity">
    <text evidence="3 13">Belongs to the CarA family.</text>
</comment>
<dbReference type="UniPathway" id="UPA00070">
    <property type="reaction ID" value="UER00115"/>
</dbReference>
<keyword evidence="5 13" id="KW-0436">Ligase</keyword>
<dbReference type="CDD" id="cd01744">
    <property type="entry name" value="GATase1_CPSase"/>
    <property type="match status" value="1"/>
</dbReference>
<accession>A0A512D4N1</accession>
<dbReference type="Pfam" id="PF00117">
    <property type="entry name" value="GATase"/>
    <property type="match status" value="1"/>
</dbReference>
<evidence type="ECO:0000256" key="12">
    <source>
        <dbReference type="ARBA" id="ARBA00049285"/>
    </source>
</evidence>
<comment type="pathway">
    <text evidence="2 13">Amino-acid biosynthesis; L-arginine biosynthesis; carbamoyl phosphate from bicarbonate: step 1/1.</text>
</comment>
<evidence type="ECO:0000256" key="2">
    <source>
        <dbReference type="ARBA" id="ARBA00005077"/>
    </source>
</evidence>
<feature type="region of interest" description="CPSase" evidence="13">
    <location>
        <begin position="1"/>
        <end position="196"/>
    </location>
</feature>
<feature type="binding site" evidence="13">
    <location>
        <position position="279"/>
    </location>
    <ligand>
        <name>L-glutamine</name>
        <dbReference type="ChEBI" id="CHEBI:58359"/>
    </ligand>
</feature>
<feature type="domain" description="Carbamoyl-phosphate synthase small subunit N-terminal" evidence="15">
    <location>
        <begin position="21"/>
        <end position="151"/>
    </location>
</feature>
<protein>
    <recommendedName>
        <fullName evidence="13">Carbamoyl phosphate synthase small chain</fullName>
        <ecNumber evidence="13">6.3.5.5</ecNumber>
    </recommendedName>
    <alternativeName>
        <fullName evidence="13">Carbamoyl phosphate synthetase glutamine chain</fullName>
    </alternativeName>
</protein>
<feature type="compositionally biased region" description="Basic and acidic residues" evidence="14">
    <location>
        <begin position="409"/>
        <end position="423"/>
    </location>
</feature>
<dbReference type="SMART" id="SM01097">
    <property type="entry name" value="CPSase_sm_chain"/>
    <property type="match status" value="1"/>
</dbReference>
<dbReference type="NCBIfam" id="NF009475">
    <property type="entry name" value="PRK12838.1"/>
    <property type="match status" value="1"/>
</dbReference>
<dbReference type="SUPFAM" id="SSF52021">
    <property type="entry name" value="Carbamoyl phosphate synthetase, small subunit N-terminal domain"/>
    <property type="match status" value="1"/>
</dbReference>
<dbReference type="InterPro" id="IPR006274">
    <property type="entry name" value="CarbamoylP_synth_ssu"/>
</dbReference>
<evidence type="ECO:0000256" key="9">
    <source>
        <dbReference type="ARBA" id="ARBA00022962"/>
    </source>
</evidence>
<evidence type="ECO:0000256" key="13">
    <source>
        <dbReference type="HAMAP-Rule" id="MF_01209"/>
    </source>
</evidence>
<feature type="active site" evidence="13">
    <location>
        <position position="370"/>
    </location>
</feature>
<dbReference type="SUPFAM" id="SSF52317">
    <property type="entry name" value="Class I glutamine amidotransferase-like"/>
    <property type="match status" value="1"/>
</dbReference>
<comment type="subunit">
    <text evidence="13">Composed of two chains; the small (or glutamine) chain promotes the hydrolysis of glutamine to ammonia, which is used by the large (or ammonia) chain to synthesize carbamoyl phosphate. Tetramer of heterodimers (alpha,beta)4.</text>
</comment>
<dbReference type="InterPro" id="IPR035686">
    <property type="entry name" value="CPSase_GATase1"/>
</dbReference>
<evidence type="ECO:0000256" key="7">
    <source>
        <dbReference type="ARBA" id="ARBA00022741"/>
    </source>
</evidence>
<comment type="pathway">
    <text evidence="1 13">Pyrimidine metabolism; UMP biosynthesis via de novo pathway; (S)-dihydroorotate from bicarbonate: step 1/3.</text>
</comment>
<sequence length="433" mass="46497">MTTQTPLTVPSREGRQRRERLAATLVLEDGRTFRGASYGALGETVGEAVFSTGMTGYQETLTDPSYHRQVIVMTAPHVGNTGVNTEDDESTRIWVAGYVVRDPAIRSSNWRATRELEDELVDQGVVGICDIDTRALTRHLRERGAMRVGIFSGDAADRPEPELLEAVRTSPQMAGAALAAEVTTTEAYAVPAVGEKRFTVAAVDLGIKAMTPALMAQRGIEVHVLPATATIEDVLAVGESGPDGVFFSNGPGDPATAEREVALLREVLDRGIPFFGICFGNQLLGRALGFGTYKLKYGHRGINQPVMDRTTGKVEVTAHNHGFAVDAPLDQDSDTAYGRVRVSHVCLNDDVVEGLECLDRPAYSVQYHPEAAAGPHDAAYLFDRFLELMDGSARVAPGLTTEASAASQPRREGATQESAEHASEASQEQSGSK</sequence>
<reference evidence="16 17" key="1">
    <citation type="submission" date="2019-07" db="EMBL/GenBank/DDBJ databases">
        <title>Whole genome shotgun sequence of Terrabacter aerolatus NBRC 106305.</title>
        <authorList>
            <person name="Hosoyama A."/>
            <person name="Uohara A."/>
            <person name="Ohji S."/>
            <person name="Ichikawa N."/>
        </authorList>
    </citation>
    <scope>NUCLEOTIDE SEQUENCE [LARGE SCALE GENOMIC DNA]</scope>
    <source>
        <strain evidence="16 17">NBRC 106305</strain>
    </source>
</reference>
<dbReference type="GO" id="GO:0044205">
    <property type="term" value="P:'de novo' UMP biosynthetic process"/>
    <property type="evidence" value="ECO:0007669"/>
    <property type="project" value="UniProtKB-UniRule"/>
</dbReference>
<dbReference type="AlphaFoldDB" id="A0A512D4N1"/>
<name>A0A512D4N1_9MICO</name>
<dbReference type="GO" id="GO:0006526">
    <property type="term" value="P:L-arginine biosynthetic process"/>
    <property type="evidence" value="ECO:0007669"/>
    <property type="project" value="UniProtKB-UniRule"/>
</dbReference>
<keyword evidence="6 13" id="KW-0028">Amino-acid biosynthesis</keyword>
<comment type="function">
    <text evidence="13">Small subunit of the glutamine-dependent carbamoyl phosphate synthetase (CPSase). CPSase catalyzes the formation of carbamoyl phosphate from the ammonia moiety of glutamine, carbonate, and phosphate donated by ATP, constituting the first step of 2 biosynthetic pathways, one leading to arginine and/or urea and the other to pyrimidine nucleotides. The small subunit (glutamine amidotransferase) binds and cleaves glutamine to supply the large subunit with the substrate ammonia.</text>
</comment>
<dbReference type="HAMAP" id="MF_01209">
    <property type="entry name" value="CPSase_S_chain"/>
    <property type="match status" value="1"/>
</dbReference>
<feature type="binding site" evidence="13">
    <location>
        <position position="323"/>
    </location>
    <ligand>
        <name>L-glutamine</name>
        <dbReference type="ChEBI" id="CHEBI:58359"/>
    </ligand>
</feature>
<feature type="binding site" evidence="13">
    <location>
        <position position="65"/>
    </location>
    <ligand>
        <name>L-glutamine</name>
        <dbReference type="ChEBI" id="CHEBI:58359"/>
    </ligand>
</feature>
<dbReference type="Gene3D" id="3.40.50.880">
    <property type="match status" value="1"/>
</dbReference>
<evidence type="ECO:0000256" key="8">
    <source>
        <dbReference type="ARBA" id="ARBA00022840"/>
    </source>
</evidence>
<keyword evidence="7 13" id="KW-0547">Nucleotide-binding</keyword>
<dbReference type="GO" id="GO:0004359">
    <property type="term" value="F:glutaminase activity"/>
    <property type="evidence" value="ECO:0007669"/>
    <property type="project" value="RHEA"/>
</dbReference>
<evidence type="ECO:0000256" key="11">
    <source>
        <dbReference type="ARBA" id="ARBA00048816"/>
    </source>
</evidence>
<feature type="active site" evidence="13">
    <location>
        <position position="368"/>
    </location>
</feature>
<keyword evidence="17" id="KW-1185">Reference proteome</keyword>
<dbReference type="GO" id="GO:0006207">
    <property type="term" value="P:'de novo' pyrimidine nucleobase biosynthetic process"/>
    <property type="evidence" value="ECO:0007669"/>
    <property type="project" value="InterPro"/>
</dbReference>
<evidence type="ECO:0000256" key="1">
    <source>
        <dbReference type="ARBA" id="ARBA00004812"/>
    </source>
</evidence>
<keyword evidence="4 13" id="KW-0055">Arginine biosynthesis</keyword>
<keyword evidence="9 13" id="KW-0315">Glutamine amidotransferase</keyword>
<proteinExistence type="inferred from homology"/>
<keyword evidence="10 13" id="KW-0665">Pyrimidine biosynthesis</keyword>
<dbReference type="PRINTS" id="PR00096">
    <property type="entry name" value="GATASE"/>
</dbReference>
<organism evidence="16 17">
    <name type="scientific">Terrabacter aerolatus</name>
    <dbReference type="NCBI Taxonomy" id="422442"/>
    <lineage>
        <taxon>Bacteria</taxon>
        <taxon>Bacillati</taxon>
        <taxon>Actinomycetota</taxon>
        <taxon>Actinomycetes</taxon>
        <taxon>Micrococcales</taxon>
        <taxon>Intrasporangiaceae</taxon>
        <taxon>Terrabacter</taxon>
    </lineage>
</organism>
<evidence type="ECO:0000313" key="16">
    <source>
        <dbReference type="EMBL" id="GEO31435.1"/>
    </source>
</evidence>
<dbReference type="Gene3D" id="3.50.30.20">
    <property type="entry name" value="Carbamoyl-phosphate synthase small subunit, N-terminal domain"/>
    <property type="match status" value="1"/>
</dbReference>
<dbReference type="PANTHER" id="PTHR43418:SF7">
    <property type="entry name" value="CARBAMOYL-PHOSPHATE SYNTHASE SMALL CHAIN"/>
    <property type="match status" value="1"/>
</dbReference>
<evidence type="ECO:0000313" key="17">
    <source>
        <dbReference type="Proteomes" id="UP000321534"/>
    </source>
</evidence>
<feature type="region of interest" description="Disordered" evidence="14">
    <location>
        <begin position="399"/>
        <end position="433"/>
    </location>
</feature>
<dbReference type="FunFam" id="3.40.50.880:FF:000018">
    <property type="entry name" value="Carbamoyl-phosphate synthase small chain"/>
    <property type="match status" value="1"/>
</dbReference>
<feature type="binding site" evidence="13">
    <location>
        <position position="282"/>
    </location>
    <ligand>
        <name>L-glutamine</name>
        <dbReference type="ChEBI" id="CHEBI:58359"/>
    </ligand>
</feature>
<evidence type="ECO:0000256" key="10">
    <source>
        <dbReference type="ARBA" id="ARBA00022975"/>
    </source>
</evidence>
<dbReference type="FunFam" id="3.50.30.20:FF:000001">
    <property type="entry name" value="Carbamoyl-phosphate synthase small chain"/>
    <property type="match status" value="1"/>
</dbReference>
<evidence type="ECO:0000256" key="6">
    <source>
        <dbReference type="ARBA" id="ARBA00022605"/>
    </source>
</evidence>
<dbReference type="PRINTS" id="PR00099">
    <property type="entry name" value="CPSGATASE"/>
</dbReference>
<evidence type="ECO:0000256" key="4">
    <source>
        <dbReference type="ARBA" id="ARBA00022571"/>
    </source>
</evidence>
<dbReference type="PRINTS" id="PR00097">
    <property type="entry name" value="ANTSNTHASEII"/>
</dbReference>
<dbReference type="GO" id="GO:0004088">
    <property type="term" value="F:carbamoyl-phosphate synthase (glutamine-hydrolyzing) activity"/>
    <property type="evidence" value="ECO:0007669"/>
    <property type="project" value="UniProtKB-UniRule"/>
</dbReference>
<comment type="caution">
    <text evidence="16">The sequence shown here is derived from an EMBL/GenBank/DDBJ whole genome shotgun (WGS) entry which is preliminary data.</text>
</comment>
<dbReference type="EC" id="6.3.5.5" evidence="13"/>
<dbReference type="NCBIfam" id="TIGR01368">
    <property type="entry name" value="CPSaseIIsmall"/>
    <property type="match status" value="1"/>
</dbReference>
<dbReference type="InterPro" id="IPR036480">
    <property type="entry name" value="CarbP_synth_ssu_N_sf"/>
</dbReference>
<dbReference type="Pfam" id="PF00988">
    <property type="entry name" value="CPSase_sm_chain"/>
    <property type="match status" value="1"/>
</dbReference>
<feature type="active site" description="Nucleophile" evidence="13">
    <location>
        <position position="278"/>
    </location>
</feature>
<feature type="binding site" evidence="13">
    <location>
        <position position="250"/>
    </location>
    <ligand>
        <name>L-glutamine</name>
        <dbReference type="ChEBI" id="CHEBI:58359"/>
    </ligand>
</feature>
<evidence type="ECO:0000259" key="15">
    <source>
        <dbReference type="SMART" id="SM01097"/>
    </source>
</evidence>
<dbReference type="GO" id="GO:0006541">
    <property type="term" value="P:glutamine metabolic process"/>
    <property type="evidence" value="ECO:0007669"/>
    <property type="project" value="InterPro"/>
</dbReference>
<gene>
    <name evidence="13 16" type="primary">carA</name>
    <name evidence="16" type="ORF">TAE01_32450</name>
</gene>